<evidence type="ECO:0000313" key="2">
    <source>
        <dbReference type="Proteomes" id="UP000020467"/>
    </source>
</evidence>
<dbReference type="KEGG" id="cfj:CFIO01_03431"/>
<reference evidence="1 2" key="1">
    <citation type="submission" date="2014-02" db="EMBL/GenBank/DDBJ databases">
        <title>The genome sequence of Colletotrichum fioriniae PJ7.</title>
        <authorList>
            <person name="Baroncelli R."/>
            <person name="Thon M.R."/>
        </authorList>
    </citation>
    <scope>NUCLEOTIDE SEQUENCE [LARGE SCALE GENOMIC DNA]</scope>
    <source>
        <strain evidence="1 2">PJ7</strain>
    </source>
</reference>
<dbReference type="HOGENOM" id="CLU_1635241_0_0_1"/>
<proteinExistence type="predicted"/>
<accession>A0A010S8D7</accession>
<gene>
    <name evidence="1" type="ORF">CFIO01_03431</name>
</gene>
<dbReference type="EMBL" id="JARH01000413">
    <property type="protein sequence ID" value="EXF80923.1"/>
    <property type="molecule type" value="Genomic_DNA"/>
</dbReference>
<sequence length="162" mass="17640">MEPTSAPQMPSPLPRYHGPIQVEGAPVCQAHTARPHFLPAHHGLHGQIGAALAPWESHSQLLKSQRARPLGAIQLFLLPSNDVKPLRRGFTLAVFGPFGDMRAGQHNESRSATWHTGSGQAISVLCIARMFNHNYGLRTATEEPKSLLQPHSVLNDLLSADI</sequence>
<keyword evidence="2" id="KW-1185">Reference proteome</keyword>
<dbReference type="Proteomes" id="UP000020467">
    <property type="component" value="Unassembled WGS sequence"/>
</dbReference>
<protein>
    <submittedName>
        <fullName evidence="1">Uncharacterized protein</fullName>
    </submittedName>
</protein>
<name>A0A010S8D7_9PEZI</name>
<dbReference type="AlphaFoldDB" id="A0A010S8D7"/>
<comment type="caution">
    <text evidence="1">The sequence shown here is derived from an EMBL/GenBank/DDBJ whole genome shotgun (WGS) entry which is preliminary data.</text>
</comment>
<organism evidence="1 2">
    <name type="scientific">Colletotrichum fioriniae PJ7</name>
    <dbReference type="NCBI Taxonomy" id="1445577"/>
    <lineage>
        <taxon>Eukaryota</taxon>
        <taxon>Fungi</taxon>
        <taxon>Dikarya</taxon>
        <taxon>Ascomycota</taxon>
        <taxon>Pezizomycotina</taxon>
        <taxon>Sordariomycetes</taxon>
        <taxon>Hypocreomycetidae</taxon>
        <taxon>Glomerellales</taxon>
        <taxon>Glomerellaceae</taxon>
        <taxon>Colletotrichum</taxon>
        <taxon>Colletotrichum acutatum species complex</taxon>
    </lineage>
</organism>
<evidence type="ECO:0000313" key="1">
    <source>
        <dbReference type="EMBL" id="EXF80923.1"/>
    </source>
</evidence>